<proteinExistence type="inferred from homology"/>
<keyword evidence="9 11" id="KW-0807">Transducer</keyword>
<evidence type="ECO:0000256" key="3">
    <source>
        <dbReference type="ARBA" id="ARBA00022481"/>
    </source>
</evidence>
<dbReference type="CDD" id="cd06225">
    <property type="entry name" value="HAMP"/>
    <property type="match status" value="1"/>
</dbReference>
<feature type="domain" description="HAMP" evidence="15">
    <location>
        <begin position="210"/>
        <end position="262"/>
    </location>
</feature>
<dbReference type="PROSITE" id="PS50885">
    <property type="entry name" value="HAMP"/>
    <property type="match status" value="1"/>
</dbReference>
<dbReference type="Pfam" id="PF00015">
    <property type="entry name" value="MCPsignal"/>
    <property type="match status" value="1"/>
</dbReference>
<dbReference type="SMART" id="SM00304">
    <property type="entry name" value="HAMP"/>
    <property type="match status" value="1"/>
</dbReference>
<dbReference type="GO" id="GO:0004888">
    <property type="term" value="F:transmembrane signaling receptor activity"/>
    <property type="evidence" value="ECO:0007669"/>
    <property type="project" value="InterPro"/>
</dbReference>
<feature type="coiled-coil region" evidence="12">
    <location>
        <begin position="467"/>
        <end position="494"/>
    </location>
</feature>
<dbReference type="SMART" id="SM00283">
    <property type="entry name" value="MA"/>
    <property type="match status" value="1"/>
</dbReference>
<keyword evidence="8 13" id="KW-0472">Membrane</keyword>
<comment type="subcellular location">
    <subcellularLocation>
        <location evidence="1">Cell inner membrane</location>
        <topology evidence="1">Multi-pass membrane protein</topology>
    </subcellularLocation>
</comment>
<evidence type="ECO:0000256" key="4">
    <source>
        <dbReference type="ARBA" id="ARBA00022500"/>
    </source>
</evidence>
<dbReference type="SUPFAM" id="SSF58104">
    <property type="entry name" value="Methyl-accepting chemotaxis protein (MCP) signaling domain"/>
    <property type="match status" value="1"/>
</dbReference>
<evidence type="ECO:0000313" key="17">
    <source>
        <dbReference type="Proteomes" id="UP000192911"/>
    </source>
</evidence>
<sequence length="523" mass="55061">MRSALSINGRLGLAMCLLSVLLAGTGAVGLVGMRSSNEANRQTYSVQLVKAIDISEMTIYVGRERTSLDRAAISPGSADAEAMYRKTDEVQAAAMKAWNHYLALPHDAEEGRLAEATSEQLRQTQDALAEFREATKTGNHDDIAAKAIRVGTIYTKMQGSAETLKRYQLDLAKTRYEETERHYQLFTGAAAAMIVIGVLAALLSWVSLRRAILGPVNQALDHFSAIAQGDLRRSIHAASRDEMGRLLDGLANMQRSLAGTVASVRTGSDAIAVATRQIAAGNTDLSSRTESQAASLEETAASAEQLTGTVKLNAENARQASALATSASDIARQGHDVVSRVIGTMGEISTSSAKISEIIALIDGIAFQTNILALNAAVEAARAGEQGRGFAVVAGEVRALAQRSAAAAKDIKSLIVDSVDRIGTGSAQVEEAGRTMGQIIDAVMRVNSIMDEISAASQEQSQGIGQVAQAVNQMDEVTQQNAALVEEATAATQALLTQAQALADAVSAFSLPEGERPAQRALA</sequence>
<dbReference type="PRINTS" id="PR00260">
    <property type="entry name" value="CHEMTRNSDUCR"/>
</dbReference>
<evidence type="ECO:0000256" key="5">
    <source>
        <dbReference type="ARBA" id="ARBA00022519"/>
    </source>
</evidence>
<evidence type="ECO:0000259" key="14">
    <source>
        <dbReference type="PROSITE" id="PS50111"/>
    </source>
</evidence>
<evidence type="ECO:0000256" key="8">
    <source>
        <dbReference type="ARBA" id="ARBA00023136"/>
    </source>
</evidence>
<evidence type="ECO:0000256" key="2">
    <source>
        <dbReference type="ARBA" id="ARBA00022475"/>
    </source>
</evidence>
<dbReference type="InterPro" id="IPR003122">
    <property type="entry name" value="Tar_rcpt_lig-bd"/>
</dbReference>
<dbReference type="InterPro" id="IPR051310">
    <property type="entry name" value="MCP_chemotaxis"/>
</dbReference>
<comment type="similarity">
    <text evidence="10">Belongs to the methyl-accepting chemotaxis (MCP) protein family.</text>
</comment>
<dbReference type="InterPro" id="IPR004090">
    <property type="entry name" value="Chemotax_Me-accpt_rcpt"/>
</dbReference>
<dbReference type="OrthoDB" id="8982326at2"/>
<organism evidence="16 17">
    <name type="scientific">Trinickia caryophylli</name>
    <name type="common">Paraburkholderia caryophylli</name>
    <dbReference type="NCBI Taxonomy" id="28094"/>
    <lineage>
        <taxon>Bacteria</taxon>
        <taxon>Pseudomonadati</taxon>
        <taxon>Pseudomonadota</taxon>
        <taxon>Betaproteobacteria</taxon>
        <taxon>Burkholderiales</taxon>
        <taxon>Burkholderiaceae</taxon>
        <taxon>Trinickia</taxon>
    </lineage>
</organism>
<dbReference type="FunFam" id="1.10.287.950:FF:000001">
    <property type="entry name" value="Methyl-accepting chemotaxis sensory transducer"/>
    <property type="match status" value="1"/>
</dbReference>
<keyword evidence="3" id="KW-0488">Methylation</keyword>
<evidence type="ECO:0000256" key="9">
    <source>
        <dbReference type="ARBA" id="ARBA00023224"/>
    </source>
</evidence>
<evidence type="ECO:0000256" key="6">
    <source>
        <dbReference type="ARBA" id="ARBA00022692"/>
    </source>
</evidence>
<dbReference type="Pfam" id="PF02203">
    <property type="entry name" value="TarH"/>
    <property type="match status" value="1"/>
</dbReference>
<dbReference type="InterPro" id="IPR003660">
    <property type="entry name" value="HAMP_dom"/>
</dbReference>
<dbReference type="GO" id="GO:0007165">
    <property type="term" value="P:signal transduction"/>
    <property type="evidence" value="ECO:0007669"/>
    <property type="project" value="UniProtKB-KW"/>
</dbReference>
<keyword evidence="17" id="KW-1185">Reference proteome</keyword>
<dbReference type="STRING" id="28094.SAMN06295900_102218"/>
<dbReference type="AlphaFoldDB" id="A0A1X7D0F8"/>
<evidence type="ECO:0000259" key="15">
    <source>
        <dbReference type="PROSITE" id="PS50885"/>
    </source>
</evidence>
<keyword evidence="6 13" id="KW-0812">Transmembrane</keyword>
<keyword evidence="7 13" id="KW-1133">Transmembrane helix</keyword>
<dbReference type="PANTHER" id="PTHR43531:SF14">
    <property type="entry name" value="METHYL-ACCEPTING CHEMOTAXIS PROTEIN I-RELATED"/>
    <property type="match status" value="1"/>
</dbReference>
<dbReference type="EMBL" id="FXAH01000002">
    <property type="protein sequence ID" value="SMF06373.1"/>
    <property type="molecule type" value="Genomic_DNA"/>
</dbReference>
<evidence type="ECO:0000313" key="16">
    <source>
        <dbReference type="EMBL" id="SMF06373.1"/>
    </source>
</evidence>
<gene>
    <name evidence="16" type="ORF">SAMN06295900_102218</name>
</gene>
<keyword evidence="12" id="KW-0175">Coiled coil</keyword>
<reference evidence="17" key="1">
    <citation type="submission" date="2017-04" db="EMBL/GenBank/DDBJ databases">
        <authorList>
            <person name="Varghese N."/>
            <person name="Submissions S."/>
        </authorList>
    </citation>
    <scope>NUCLEOTIDE SEQUENCE [LARGE SCALE GENOMIC DNA]</scope>
    <source>
        <strain evidence="17">Ballard 720</strain>
    </source>
</reference>
<evidence type="ECO:0000256" key="12">
    <source>
        <dbReference type="SAM" id="Coils"/>
    </source>
</evidence>
<dbReference type="GeneID" id="95552458"/>
<name>A0A1X7D0F8_TRICW</name>
<dbReference type="Gene3D" id="1.10.287.950">
    <property type="entry name" value="Methyl-accepting chemotaxis protein"/>
    <property type="match status" value="1"/>
</dbReference>
<accession>A0A1X7D0F8</accession>
<dbReference type="PANTHER" id="PTHR43531">
    <property type="entry name" value="PROTEIN ICFG"/>
    <property type="match status" value="1"/>
</dbReference>
<dbReference type="Proteomes" id="UP000192911">
    <property type="component" value="Unassembled WGS sequence"/>
</dbReference>
<feature type="domain" description="Methyl-accepting transducer" evidence="14">
    <location>
        <begin position="267"/>
        <end position="496"/>
    </location>
</feature>
<keyword evidence="2" id="KW-1003">Cell membrane</keyword>
<evidence type="ECO:0000256" key="10">
    <source>
        <dbReference type="ARBA" id="ARBA00029447"/>
    </source>
</evidence>
<keyword evidence="5" id="KW-0997">Cell inner membrane</keyword>
<evidence type="ECO:0000256" key="7">
    <source>
        <dbReference type="ARBA" id="ARBA00022989"/>
    </source>
</evidence>
<protein>
    <submittedName>
        <fullName evidence="16">Methyl-accepting chemotaxis sensory transducer with TarH sensor</fullName>
    </submittedName>
</protein>
<dbReference type="Pfam" id="PF00672">
    <property type="entry name" value="HAMP"/>
    <property type="match status" value="1"/>
</dbReference>
<dbReference type="InterPro" id="IPR004089">
    <property type="entry name" value="MCPsignal_dom"/>
</dbReference>
<evidence type="ECO:0000256" key="11">
    <source>
        <dbReference type="PROSITE-ProRule" id="PRU00284"/>
    </source>
</evidence>
<evidence type="ECO:0000256" key="13">
    <source>
        <dbReference type="SAM" id="Phobius"/>
    </source>
</evidence>
<dbReference type="GO" id="GO:0006935">
    <property type="term" value="P:chemotaxis"/>
    <property type="evidence" value="ECO:0007669"/>
    <property type="project" value="UniProtKB-KW"/>
</dbReference>
<evidence type="ECO:0000256" key="1">
    <source>
        <dbReference type="ARBA" id="ARBA00004429"/>
    </source>
</evidence>
<feature type="transmembrane region" description="Helical" evidence="13">
    <location>
        <begin position="185"/>
        <end position="208"/>
    </location>
</feature>
<dbReference type="GO" id="GO:0005886">
    <property type="term" value="C:plasma membrane"/>
    <property type="evidence" value="ECO:0007669"/>
    <property type="project" value="UniProtKB-SubCell"/>
</dbReference>
<keyword evidence="4" id="KW-0145">Chemotaxis</keyword>
<dbReference type="RefSeq" id="WP_085224888.1">
    <property type="nucleotide sequence ID" value="NZ_BSQD01000002.1"/>
</dbReference>
<dbReference type="PROSITE" id="PS50111">
    <property type="entry name" value="CHEMOTAXIS_TRANSDUC_2"/>
    <property type="match status" value="1"/>
</dbReference>
<dbReference type="CDD" id="cd11386">
    <property type="entry name" value="MCP_signal"/>
    <property type="match status" value="1"/>
</dbReference>